<evidence type="ECO:0000313" key="2">
    <source>
        <dbReference type="EMBL" id="QOR17640.1"/>
    </source>
</evidence>
<dbReference type="EMBL" id="CP063120">
    <property type="protein sequence ID" value="QOR17640.1"/>
    <property type="molecule type" value="Genomic_DNA"/>
</dbReference>
<reference evidence="2 3" key="1">
    <citation type="submission" date="2020-10" db="EMBL/GenBank/DDBJ databases">
        <title>Genomic diversity and antimicrobial resistance of Haemophilus colonising the airways of young children with cystic fibrosis.</title>
        <authorList>
            <person name="Watts S.C."/>
            <person name="Judd L.M."/>
            <person name="Carzino R."/>
            <person name="Ranganathan S."/>
            <person name="Holt K.E."/>
        </authorList>
    </citation>
    <scope>NUCLEOTIDE SEQUENCE [LARGE SCALE GENOMIC DNA]</scope>
    <source>
        <strain evidence="2 3">M1C137_2</strain>
    </source>
</reference>
<dbReference type="AlphaFoldDB" id="A0A7M1NXW4"/>
<dbReference type="InterPro" id="IPR036249">
    <property type="entry name" value="Thioredoxin-like_sf"/>
</dbReference>
<dbReference type="Proteomes" id="UP000595009">
    <property type="component" value="Chromosome"/>
</dbReference>
<dbReference type="Pfam" id="PF00085">
    <property type="entry name" value="Thioredoxin"/>
    <property type="match status" value="1"/>
</dbReference>
<evidence type="ECO:0000259" key="1">
    <source>
        <dbReference type="Pfam" id="PF00085"/>
    </source>
</evidence>
<dbReference type="InterPro" id="IPR013766">
    <property type="entry name" value="Thioredoxin_domain"/>
</dbReference>
<name>A0A7M1NXW4_HAEPA</name>
<feature type="domain" description="Thioredoxin" evidence="1">
    <location>
        <begin position="11"/>
        <end position="100"/>
    </location>
</feature>
<proteinExistence type="predicted"/>
<evidence type="ECO:0000313" key="3">
    <source>
        <dbReference type="Proteomes" id="UP000595009"/>
    </source>
</evidence>
<sequence length="111" mass="12375">MQQLHTLKDIEQAITTHPLVSLYIKAPICGVCTVVAAQLDSALAVEGNVYAVKADIAEIPEMAGRFHVLTAPAWLLFYQGKEVERMARFIPQAQMKQTLAKWTKVVESEHQ</sequence>
<gene>
    <name evidence="2" type="ORF">INP94_01750</name>
</gene>
<protein>
    <submittedName>
        <fullName evidence="2">Thioredoxin family protein</fullName>
    </submittedName>
</protein>
<dbReference type="Gene3D" id="3.40.30.10">
    <property type="entry name" value="Glutaredoxin"/>
    <property type="match status" value="1"/>
</dbReference>
<dbReference type="RefSeq" id="WP_197543844.1">
    <property type="nucleotide sequence ID" value="NZ_CP063120.1"/>
</dbReference>
<accession>A0A7M1NXW4</accession>
<organism evidence="2 3">
    <name type="scientific">Haemophilus parainfluenzae</name>
    <dbReference type="NCBI Taxonomy" id="729"/>
    <lineage>
        <taxon>Bacteria</taxon>
        <taxon>Pseudomonadati</taxon>
        <taxon>Pseudomonadota</taxon>
        <taxon>Gammaproteobacteria</taxon>
        <taxon>Pasteurellales</taxon>
        <taxon>Pasteurellaceae</taxon>
        <taxon>Haemophilus</taxon>
    </lineage>
</organism>
<dbReference type="CDD" id="cd02947">
    <property type="entry name" value="TRX_family"/>
    <property type="match status" value="1"/>
</dbReference>
<dbReference type="SUPFAM" id="SSF52833">
    <property type="entry name" value="Thioredoxin-like"/>
    <property type="match status" value="1"/>
</dbReference>